<dbReference type="EMBL" id="MGHY01000017">
    <property type="protein sequence ID" value="OGM79361.1"/>
    <property type="molecule type" value="Genomic_DNA"/>
</dbReference>
<gene>
    <name evidence="1" type="ORF">A2382_02520</name>
</gene>
<protein>
    <submittedName>
        <fullName evidence="1">Uncharacterized protein</fullName>
    </submittedName>
</protein>
<accession>A0A1F8CSW8</accession>
<organism evidence="1 2">
    <name type="scientific">Candidatus Woesebacteria bacterium RIFOXYB1_FULL_38_16</name>
    <dbReference type="NCBI Taxonomy" id="1802538"/>
    <lineage>
        <taxon>Bacteria</taxon>
        <taxon>Candidatus Woeseibacteriota</taxon>
    </lineage>
</organism>
<dbReference type="AlphaFoldDB" id="A0A1F8CSW8"/>
<name>A0A1F8CSW8_9BACT</name>
<reference evidence="1 2" key="1">
    <citation type="journal article" date="2016" name="Nat. Commun.">
        <title>Thousands of microbial genomes shed light on interconnected biogeochemical processes in an aquifer system.</title>
        <authorList>
            <person name="Anantharaman K."/>
            <person name="Brown C.T."/>
            <person name="Hug L.A."/>
            <person name="Sharon I."/>
            <person name="Castelle C.J."/>
            <person name="Probst A.J."/>
            <person name="Thomas B.C."/>
            <person name="Singh A."/>
            <person name="Wilkins M.J."/>
            <person name="Karaoz U."/>
            <person name="Brodie E.L."/>
            <person name="Williams K.H."/>
            <person name="Hubbard S.S."/>
            <person name="Banfield J.F."/>
        </authorList>
    </citation>
    <scope>NUCLEOTIDE SEQUENCE [LARGE SCALE GENOMIC DNA]</scope>
</reference>
<comment type="caution">
    <text evidence="1">The sequence shown here is derived from an EMBL/GenBank/DDBJ whole genome shotgun (WGS) entry which is preliminary data.</text>
</comment>
<sequence>MTHKAIVVDCIDDLTDGLAPLIEQEEADIVICFDTEDIYVLPSANGFVAELKELLPDAETYETALNGHIFVLFEARGGMNRLIRILATEYEVHIVNLQDLDLKAWI</sequence>
<evidence type="ECO:0000313" key="1">
    <source>
        <dbReference type="EMBL" id="OGM79361.1"/>
    </source>
</evidence>
<dbReference type="Proteomes" id="UP000178999">
    <property type="component" value="Unassembled WGS sequence"/>
</dbReference>
<evidence type="ECO:0000313" key="2">
    <source>
        <dbReference type="Proteomes" id="UP000178999"/>
    </source>
</evidence>
<proteinExistence type="predicted"/>